<dbReference type="PANTHER" id="PTHR22916">
    <property type="entry name" value="GLYCOSYLTRANSFERASE"/>
    <property type="match status" value="1"/>
</dbReference>
<dbReference type="PANTHER" id="PTHR22916:SF3">
    <property type="entry name" value="UDP-GLCNAC:BETAGAL BETA-1,3-N-ACETYLGLUCOSAMINYLTRANSFERASE-LIKE PROTEIN 1"/>
    <property type="match status" value="1"/>
</dbReference>
<dbReference type="Pfam" id="PF00535">
    <property type="entry name" value="Glycos_transf_2"/>
    <property type="match status" value="1"/>
</dbReference>
<keyword evidence="3" id="KW-1185">Reference proteome</keyword>
<dbReference type="InterPro" id="IPR029044">
    <property type="entry name" value="Nucleotide-diphossugar_trans"/>
</dbReference>
<dbReference type="GO" id="GO:0016758">
    <property type="term" value="F:hexosyltransferase activity"/>
    <property type="evidence" value="ECO:0007669"/>
    <property type="project" value="UniProtKB-ARBA"/>
</dbReference>
<gene>
    <name evidence="2" type="ORF">GGR48_001730</name>
</gene>
<dbReference type="InterPro" id="IPR001173">
    <property type="entry name" value="Glyco_trans_2-like"/>
</dbReference>
<evidence type="ECO:0000259" key="1">
    <source>
        <dbReference type="Pfam" id="PF00535"/>
    </source>
</evidence>
<evidence type="ECO:0000313" key="2">
    <source>
        <dbReference type="EMBL" id="MBB3879303.1"/>
    </source>
</evidence>
<accession>A0A7W6ABR4</accession>
<name>A0A7W6ABR4_9SPHN</name>
<sequence length="334" mass="36782">MTSPRITVALSVYNNDRYLAAALDSLLAQSFGDFELLVVNDGSTDGSRAIIDAYAARDPRIRPIHQPNRGLVPSLNRMIAEARGDYIARMDGDDIALPERFARQVAFLDAHPDHGVVGTRVIAITETGEPRADWTIDHPIDADAVHAALEAGPLLCHPSVMMRRSLMTMVGGYRAAYRHCEDYDLWLRLDERTRMANLPERLLRYRYSTTQVSHRHVLAQHYGAAVARLARAERIAGRPDPTDGWTTLPPVDDLDAAFGRAGVARAIRAEVTRGILYHPDSLAGDGLPLIAKHVRDTRSDRGARVPGLWRAVARLARSGKPVAAMRLAKALARG</sequence>
<dbReference type="SUPFAM" id="SSF53448">
    <property type="entry name" value="Nucleotide-diphospho-sugar transferases"/>
    <property type="match status" value="1"/>
</dbReference>
<protein>
    <recommendedName>
        <fullName evidence="1">Glycosyltransferase 2-like domain-containing protein</fullName>
    </recommendedName>
</protein>
<comment type="caution">
    <text evidence="2">The sequence shown here is derived from an EMBL/GenBank/DDBJ whole genome shotgun (WGS) entry which is preliminary data.</text>
</comment>
<proteinExistence type="predicted"/>
<dbReference type="RefSeq" id="WP_183951495.1">
    <property type="nucleotide sequence ID" value="NZ_JACIDH010000006.1"/>
</dbReference>
<dbReference type="EMBL" id="JACIDH010000006">
    <property type="protein sequence ID" value="MBB3879303.1"/>
    <property type="molecule type" value="Genomic_DNA"/>
</dbReference>
<evidence type="ECO:0000313" key="3">
    <source>
        <dbReference type="Proteomes" id="UP000538670"/>
    </source>
</evidence>
<dbReference type="AlphaFoldDB" id="A0A7W6ABR4"/>
<reference evidence="2 3" key="1">
    <citation type="submission" date="2020-08" db="EMBL/GenBank/DDBJ databases">
        <title>Genomic Encyclopedia of Type Strains, Phase IV (KMG-IV): sequencing the most valuable type-strain genomes for metagenomic binning, comparative biology and taxonomic classification.</title>
        <authorList>
            <person name="Goeker M."/>
        </authorList>
    </citation>
    <scope>NUCLEOTIDE SEQUENCE [LARGE SCALE GENOMIC DNA]</scope>
    <source>
        <strain evidence="2 3">DSM 19512</strain>
    </source>
</reference>
<organism evidence="2 3">
    <name type="scientific">Sphingomonas pseudosanguinis</name>
    <dbReference type="NCBI Taxonomy" id="413712"/>
    <lineage>
        <taxon>Bacteria</taxon>
        <taxon>Pseudomonadati</taxon>
        <taxon>Pseudomonadota</taxon>
        <taxon>Alphaproteobacteria</taxon>
        <taxon>Sphingomonadales</taxon>
        <taxon>Sphingomonadaceae</taxon>
        <taxon>Sphingomonas</taxon>
    </lineage>
</organism>
<dbReference type="Proteomes" id="UP000538670">
    <property type="component" value="Unassembled WGS sequence"/>
</dbReference>
<dbReference type="Gene3D" id="3.90.550.10">
    <property type="entry name" value="Spore Coat Polysaccharide Biosynthesis Protein SpsA, Chain A"/>
    <property type="match status" value="1"/>
</dbReference>
<feature type="domain" description="Glycosyltransferase 2-like" evidence="1">
    <location>
        <begin position="8"/>
        <end position="166"/>
    </location>
</feature>